<dbReference type="SUPFAM" id="SSF48403">
    <property type="entry name" value="Ankyrin repeat"/>
    <property type="match status" value="1"/>
</dbReference>
<dbReference type="InterPro" id="IPR036770">
    <property type="entry name" value="Ankyrin_rpt-contain_sf"/>
</dbReference>
<feature type="repeat" description="ANK" evidence="1">
    <location>
        <begin position="69"/>
        <end position="91"/>
    </location>
</feature>
<dbReference type="SMART" id="SM00248">
    <property type="entry name" value="ANK"/>
    <property type="match status" value="2"/>
</dbReference>
<proteinExistence type="predicted"/>
<dbReference type="Pfam" id="PF12796">
    <property type="entry name" value="Ank_2"/>
    <property type="match status" value="1"/>
</dbReference>
<dbReference type="PROSITE" id="PS50297">
    <property type="entry name" value="ANK_REP_REGION"/>
    <property type="match status" value="1"/>
</dbReference>
<keyword evidence="1" id="KW-0040">ANK repeat</keyword>
<accession>A0A6N2LSG3</accession>
<evidence type="ECO:0000313" key="2">
    <source>
        <dbReference type="EMBL" id="VFU43160.1"/>
    </source>
</evidence>
<name>A0A6N2LSG3_SALVM</name>
<dbReference type="PROSITE" id="PS50088">
    <property type="entry name" value="ANK_REPEAT"/>
    <property type="match status" value="1"/>
</dbReference>
<dbReference type="InterPro" id="IPR002110">
    <property type="entry name" value="Ankyrin_rpt"/>
</dbReference>
<dbReference type="PANTHER" id="PTHR24121">
    <property type="entry name" value="NO MECHANORECEPTOR POTENTIAL C, ISOFORM D-RELATED"/>
    <property type="match status" value="1"/>
</dbReference>
<reference evidence="2" key="1">
    <citation type="submission" date="2019-03" db="EMBL/GenBank/DDBJ databases">
        <authorList>
            <person name="Mank J."/>
            <person name="Almeida P."/>
        </authorList>
    </citation>
    <scope>NUCLEOTIDE SEQUENCE</scope>
    <source>
        <strain evidence="2">78183</strain>
    </source>
</reference>
<sequence length="394" mass="44638">MTTNNLQQQQQQRFPSHKEQFISNHFTSLMLTPERIKTLAGPGSNERNGPLLTLLGCHKNLHPAYTINLGGTALHVAASAGKLKVVEELVKLMSEKELEIKDDRGNTALSSAATVGITKMAECLLSKNQNLVTFLNENKYFPLVEACICNYKDMALYLYSVTPVEFLCQDNGHHGSSFLQCAIIAQMLDIAFDFLHRFPYMTTTMDGVLRSNPLLCLSTMPALFHSGNRLALWQQWIYSCIPIEPIATGGICSQPIVASNDTVRIYVPAQSLRESKNIVLQDIAYDFLSRHPNMTTTKDDGDKWNALIYLSKMPEIFPSGNRLALWQQWIYSLLSKLRGFAINLLTFLGIKKIYDLKKMHNYSDKILECMCEHISKLDYRNSSRQIYMEHSNVL</sequence>
<protein>
    <submittedName>
        <fullName evidence="2">Uncharacterized protein</fullName>
    </submittedName>
</protein>
<gene>
    <name evidence="2" type="ORF">SVIM_LOCUS262722</name>
</gene>
<dbReference type="AlphaFoldDB" id="A0A6N2LSG3"/>
<dbReference type="PANTHER" id="PTHR24121:SF16">
    <property type="entry name" value="NON-SPECIFIC SERINE_THREONINE PROTEIN KINASE"/>
    <property type="match status" value="1"/>
</dbReference>
<evidence type="ECO:0000256" key="1">
    <source>
        <dbReference type="PROSITE-ProRule" id="PRU00023"/>
    </source>
</evidence>
<dbReference type="EMBL" id="CAADRP010001596">
    <property type="protein sequence ID" value="VFU43160.1"/>
    <property type="molecule type" value="Genomic_DNA"/>
</dbReference>
<organism evidence="2">
    <name type="scientific">Salix viminalis</name>
    <name type="common">Common osier</name>
    <name type="synonym">Basket willow</name>
    <dbReference type="NCBI Taxonomy" id="40686"/>
    <lineage>
        <taxon>Eukaryota</taxon>
        <taxon>Viridiplantae</taxon>
        <taxon>Streptophyta</taxon>
        <taxon>Embryophyta</taxon>
        <taxon>Tracheophyta</taxon>
        <taxon>Spermatophyta</taxon>
        <taxon>Magnoliopsida</taxon>
        <taxon>eudicotyledons</taxon>
        <taxon>Gunneridae</taxon>
        <taxon>Pentapetalae</taxon>
        <taxon>rosids</taxon>
        <taxon>fabids</taxon>
        <taxon>Malpighiales</taxon>
        <taxon>Salicaceae</taxon>
        <taxon>Saliceae</taxon>
        <taxon>Salix</taxon>
    </lineage>
</organism>
<dbReference type="Gene3D" id="1.25.40.20">
    <property type="entry name" value="Ankyrin repeat-containing domain"/>
    <property type="match status" value="1"/>
</dbReference>